<feature type="coiled-coil region" evidence="1">
    <location>
        <begin position="10"/>
        <end position="37"/>
    </location>
</feature>
<protein>
    <submittedName>
        <fullName evidence="2">Uncharacterized protein</fullName>
    </submittedName>
</protein>
<proteinExistence type="predicted"/>
<dbReference type="EMBL" id="CP097636">
    <property type="protein sequence ID" value="URI11517.1"/>
    <property type="molecule type" value="Genomic_DNA"/>
</dbReference>
<name>A0ABY4SHX1_AQUTE</name>
<dbReference type="Proteomes" id="UP001056201">
    <property type="component" value="Chromosome 2"/>
</dbReference>
<reference evidence="2" key="1">
    <citation type="submission" date="2022-05" db="EMBL/GenBank/DDBJ databases">
        <title>An RpoN-dependent PEP-CTERM gene is involved in floc formation of an Aquincola tertiaricarbonis strain.</title>
        <authorList>
            <person name="Qiu D."/>
            <person name="Xia M."/>
        </authorList>
    </citation>
    <scope>NUCLEOTIDE SEQUENCE</scope>
    <source>
        <strain evidence="2">RN12</strain>
    </source>
</reference>
<accession>A0ABY4SHX1</accession>
<evidence type="ECO:0000313" key="2">
    <source>
        <dbReference type="EMBL" id="URI11517.1"/>
    </source>
</evidence>
<evidence type="ECO:0000313" key="3">
    <source>
        <dbReference type="Proteomes" id="UP001056201"/>
    </source>
</evidence>
<sequence>MQPQPLPPEAARVLAEAAQAAEQLNQLSTQLQLLAMALDELTTVTDPTVQAQLAATADAVIAKAKRVG</sequence>
<gene>
    <name evidence="2" type="ORF">MW290_21490</name>
</gene>
<dbReference type="RefSeq" id="WP_250199711.1">
    <property type="nucleotide sequence ID" value="NZ_CP097636.1"/>
</dbReference>
<keyword evidence="3" id="KW-1185">Reference proteome</keyword>
<keyword evidence="1" id="KW-0175">Coiled coil</keyword>
<organism evidence="2 3">
    <name type="scientific">Aquincola tertiaricarbonis</name>
    <dbReference type="NCBI Taxonomy" id="391953"/>
    <lineage>
        <taxon>Bacteria</taxon>
        <taxon>Pseudomonadati</taxon>
        <taxon>Pseudomonadota</taxon>
        <taxon>Betaproteobacteria</taxon>
        <taxon>Burkholderiales</taxon>
        <taxon>Sphaerotilaceae</taxon>
        <taxon>Aquincola</taxon>
    </lineage>
</organism>
<evidence type="ECO:0000256" key="1">
    <source>
        <dbReference type="SAM" id="Coils"/>
    </source>
</evidence>